<keyword evidence="2 7" id="KW-0813">Transport</keyword>
<dbReference type="SUPFAM" id="SSF161098">
    <property type="entry name" value="MetI-like"/>
    <property type="match status" value="1"/>
</dbReference>
<dbReference type="CDD" id="cd06261">
    <property type="entry name" value="TM_PBP2"/>
    <property type="match status" value="1"/>
</dbReference>
<feature type="transmembrane region" description="Helical" evidence="7">
    <location>
        <begin position="113"/>
        <end position="136"/>
    </location>
</feature>
<keyword evidence="5 7" id="KW-1133">Transmembrane helix</keyword>
<dbReference type="AlphaFoldDB" id="A0A2T0Q042"/>
<feature type="transmembrane region" description="Helical" evidence="7">
    <location>
        <begin position="283"/>
        <end position="305"/>
    </location>
</feature>
<name>A0A2T0Q042_9ACTN</name>
<feature type="transmembrane region" description="Helical" evidence="7">
    <location>
        <begin position="225"/>
        <end position="247"/>
    </location>
</feature>
<dbReference type="InterPro" id="IPR035906">
    <property type="entry name" value="MetI-like_sf"/>
</dbReference>
<feature type="domain" description="ABC transmembrane type-1" evidence="9">
    <location>
        <begin position="113"/>
        <end position="305"/>
    </location>
</feature>
<accession>A0A2T0Q042</accession>
<sequence length="321" mass="33817">MSETAQSKAAPPGAPERPAGAAPPPGGSGAAPAGYRPAERSPLAVLTAPGRIAARAAANAVLIVIALAFLVPLLWLLFASVDPAAGMSVRFPEAPSLENFAAVLTTDITFRPLWNGLLLSGGSSLIAVAVATLAAYPLSRYNLRFKRPFLYTVLFTTGLPLTAIMVPVYGVFVQADLIDNQFATMLFMAATSLPFAIWLIKNFMDGVPISLEEAAWVDGASSWDALRLLVVPLMLPGMAVVAVFTFVQSWGNFFVPFILLLTPEYMPASVTIYTFFGQHGAVIYGQLAAFSLVYTVPAAALWLIASRAMGGAFAFGGALKG</sequence>
<feature type="transmembrane region" description="Helical" evidence="7">
    <location>
        <begin position="56"/>
        <end position="78"/>
    </location>
</feature>
<dbReference type="RefSeq" id="WP_342755677.1">
    <property type="nucleotide sequence ID" value="NZ_PVZC01000006.1"/>
</dbReference>
<dbReference type="PANTHER" id="PTHR32243">
    <property type="entry name" value="MALTOSE TRANSPORT SYSTEM PERMEASE-RELATED"/>
    <property type="match status" value="1"/>
</dbReference>
<keyword evidence="3" id="KW-1003">Cell membrane</keyword>
<dbReference type="Gene3D" id="1.10.3720.10">
    <property type="entry name" value="MetI-like"/>
    <property type="match status" value="1"/>
</dbReference>
<dbReference type="GO" id="GO:0055085">
    <property type="term" value="P:transmembrane transport"/>
    <property type="evidence" value="ECO:0007669"/>
    <property type="project" value="InterPro"/>
</dbReference>
<evidence type="ECO:0000256" key="8">
    <source>
        <dbReference type="SAM" id="MobiDB-lite"/>
    </source>
</evidence>
<evidence type="ECO:0000256" key="2">
    <source>
        <dbReference type="ARBA" id="ARBA00022448"/>
    </source>
</evidence>
<comment type="similarity">
    <text evidence="7">Belongs to the binding-protein-dependent transport system permease family.</text>
</comment>
<dbReference type="PROSITE" id="PS50928">
    <property type="entry name" value="ABC_TM1"/>
    <property type="match status" value="1"/>
</dbReference>
<organism evidence="10 11">
    <name type="scientific">Allonocardiopsis opalescens</name>
    <dbReference type="NCBI Taxonomy" id="1144618"/>
    <lineage>
        <taxon>Bacteria</taxon>
        <taxon>Bacillati</taxon>
        <taxon>Actinomycetota</taxon>
        <taxon>Actinomycetes</taxon>
        <taxon>Streptosporangiales</taxon>
        <taxon>Allonocardiopsis</taxon>
    </lineage>
</organism>
<evidence type="ECO:0000259" key="9">
    <source>
        <dbReference type="PROSITE" id="PS50928"/>
    </source>
</evidence>
<dbReference type="EMBL" id="PVZC01000006">
    <property type="protein sequence ID" value="PRX97075.1"/>
    <property type="molecule type" value="Genomic_DNA"/>
</dbReference>
<comment type="subcellular location">
    <subcellularLocation>
        <location evidence="1 7">Cell membrane</location>
        <topology evidence="1 7">Multi-pass membrane protein</topology>
    </subcellularLocation>
</comment>
<proteinExistence type="inferred from homology"/>
<feature type="transmembrane region" description="Helical" evidence="7">
    <location>
        <begin position="182"/>
        <end position="204"/>
    </location>
</feature>
<dbReference type="Proteomes" id="UP000237846">
    <property type="component" value="Unassembled WGS sequence"/>
</dbReference>
<feature type="transmembrane region" description="Helical" evidence="7">
    <location>
        <begin position="253"/>
        <end position="276"/>
    </location>
</feature>
<evidence type="ECO:0000256" key="7">
    <source>
        <dbReference type="RuleBase" id="RU363032"/>
    </source>
</evidence>
<comment type="caution">
    <text evidence="10">The sequence shown here is derived from an EMBL/GenBank/DDBJ whole genome shotgun (WGS) entry which is preliminary data.</text>
</comment>
<feature type="transmembrane region" description="Helical" evidence="7">
    <location>
        <begin position="148"/>
        <end position="170"/>
    </location>
</feature>
<evidence type="ECO:0000313" key="11">
    <source>
        <dbReference type="Proteomes" id="UP000237846"/>
    </source>
</evidence>
<dbReference type="InterPro" id="IPR050901">
    <property type="entry name" value="BP-dep_ABC_trans_perm"/>
</dbReference>
<keyword evidence="4 7" id="KW-0812">Transmembrane</keyword>
<evidence type="ECO:0000313" key="10">
    <source>
        <dbReference type="EMBL" id="PRX97075.1"/>
    </source>
</evidence>
<reference evidence="10 11" key="1">
    <citation type="submission" date="2018-03" db="EMBL/GenBank/DDBJ databases">
        <title>Genomic Encyclopedia of Archaeal and Bacterial Type Strains, Phase II (KMG-II): from individual species to whole genera.</title>
        <authorList>
            <person name="Goeker M."/>
        </authorList>
    </citation>
    <scope>NUCLEOTIDE SEQUENCE [LARGE SCALE GENOMIC DNA]</scope>
    <source>
        <strain evidence="10 11">DSM 45601</strain>
    </source>
</reference>
<protein>
    <submittedName>
        <fullName evidence="10">Carbohydrate ABC transporter membrane protein 2 (CUT1 family)</fullName>
    </submittedName>
</protein>
<dbReference type="GO" id="GO:0005886">
    <property type="term" value="C:plasma membrane"/>
    <property type="evidence" value="ECO:0007669"/>
    <property type="project" value="UniProtKB-SubCell"/>
</dbReference>
<evidence type="ECO:0000256" key="3">
    <source>
        <dbReference type="ARBA" id="ARBA00022475"/>
    </source>
</evidence>
<gene>
    <name evidence="10" type="ORF">CLV72_106111</name>
</gene>
<keyword evidence="11" id="KW-1185">Reference proteome</keyword>
<evidence type="ECO:0000256" key="6">
    <source>
        <dbReference type="ARBA" id="ARBA00023136"/>
    </source>
</evidence>
<evidence type="ECO:0000256" key="1">
    <source>
        <dbReference type="ARBA" id="ARBA00004651"/>
    </source>
</evidence>
<keyword evidence="6 7" id="KW-0472">Membrane</keyword>
<dbReference type="PANTHER" id="PTHR32243:SF18">
    <property type="entry name" value="INNER MEMBRANE ABC TRANSPORTER PERMEASE PROTEIN YCJP"/>
    <property type="match status" value="1"/>
</dbReference>
<dbReference type="InterPro" id="IPR000515">
    <property type="entry name" value="MetI-like"/>
</dbReference>
<dbReference type="Pfam" id="PF00528">
    <property type="entry name" value="BPD_transp_1"/>
    <property type="match status" value="1"/>
</dbReference>
<evidence type="ECO:0000256" key="4">
    <source>
        <dbReference type="ARBA" id="ARBA00022692"/>
    </source>
</evidence>
<feature type="region of interest" description="Disordered" evidence="8">
    <location>
        <begin position="1"/>
        <end position="34"/>
    </location>
</feature>
<evidence type="ECO:0000256" key="5">
    <source>
        <dbReference type="ARBA" id="ARBA00022989"/>
    </source>
</evidence>